<evidence type="ECO:0000313" key="5">
    <source>
        <dbReference type="Proteomes" id="UP000583929"/>
    </source>
</evidence>
<reference evidence="4 5" key="1">
    <citation type="journal article" date="2020" name="bioRxiv">
        <title>Sequence and annotation of 42 cannabis genomes reveals extensive copy number variation in cannabinoid synthesis and pathogen resistance genes.</title>
        <authorList>
            <person name="Mckernan K.J."/>
            <person name="Helbert Y."/>
            <person name="Kane L.T."/>
            <person name="Ebling H."/>
            <person name="Zhang L."/>
            <person name="Liu B."/>
            <person name="Eaton Z."/>
            <person name="Mclaughlin S."/>
            <person name="Kingan S."/>
            <person name="Baybayan P."/>
            <person name="Concepcion G."/>
            <person name="Jordan M."/>
            <person name="Riva A."/>
            <person name="Barbazuk W."/>
            <person name="Harkins T."/>
        </authorList>
    </citation>
    <scope>NUCLEOTIDE SEQUENCE [LARGE SCALE GENOMIC DNA]</scope>
    <source>
        <strain evidence="4 5">cv. Jamaican Lion 4</strain>
        <strain evidence="3">Father</strain>
        <strain evidence="2">Mother</strain>
        <tissue evidence="2">Leaf</tissue>
    </source>
</reference>
<evidence type="ECO:0000256" key="1">
    <source>
        <dbReference type="SAM" id="MobiDB-lite"/>
    </source>
</evidence>
<gene>
    <name evidence="2" type="ORF">F8388_019548</name>
    <name evidence="3" type="ORF">G4B88_028493</name>
</gene>
<dbReference type="Proteomes" id="UP000583929">
    <property type="component" value="Unassembled WGS sequence"/>
</dbReference>
<keyword evidence="5" id="KW-1185">Reference proteome</keyword>
<evidence type="ECO:0000313" key="2">
    <source>
        <dbReference type="EMBL" id="KAF4369323.1"/>
    </source>
</evidence>
<evidence type="ECO:0000313" key="4">
    <source>
        <dbReference type="Proteomes" id="UP000525078"/>
    </source>
</evidence>
<name>A0A7J6FF42_CANSA</name>
<dbReference type="EMBL" id="JAATIP010000128">
    <property type="protein sequence ID" value="KAF4369323.1"/>
    <property type="molecule type" value="Genomic_DNA"/>
</dbReference>
<sequence>MLPNKLMGTLTMSFSNKVKNHCKKIYSLVNPLKRRNINSLTPDHTSRSNTSGIFSTIGH</sequence>
<protein>
    <submittedName>
        <fullName evidence="2">Uncharacterized protein</fullName>
    </submittedName>
</protein>
<dbReference type="EMBL" id="JAATIQ010000092">
    <property type="protein sequence ID" value="KAF4384419.1"/>
    <property type="molecule type" value="Genomic_DNA"/>
</dbReference>
<feature type="region of interest" description="Disordered" evidence="1">
    <location>
        <begin position="37"/>
        <end position="59"/>
    </location>
</feature>
<organism evidence="2 4">
    <name type="scientific">Cannabis sativa</name>
    <name type="common">Hemp</name>
    <name type="synonym">Marijuana</name>
    <dbReference type="NCBI Taxonomy" id="3483"/>
    <lineage>
        <taxon>Eukaryota</taxon>
        <taxon>Viridiplantae</taxon>
        <taxon>Streptophyta</taxon>
        <taxon>Embryophyta</taxon>
        <taxon>Tracheophyta</taxon>
        <taxon>Spermatophyta</taxon>
        <taxon>Magnoliopsida</taxon>
        <taxon>eudicotyledons</taxon>
        <taxon>Gunneridae</taxon>
        <taxon>Pentapetalae</taxon>
        <taxon>rosids</taxon>
        <taxon>fabids</taxon>
        <taxon>Rosales</taxon>
        <taxon>Cannabaceae</taxon>
        <taxon>Cannabis</taxon>
    </lineage>
</organism>
<dbReference type="AlphaFoldDB" id="A0A7J6FF42"/>
<accession>A0A7J6FF42</accession>
<dbReference type="Proteomes" id="UP000525078">
    <property type="component" value="Unassembled WGS sequence"/>
</dbReference>
<evidence type="ECO:0000313" key="3">
    <source>
        <dbReference type="EMBL" id="KAF4384419.1"/>
    </source>
</evidence>
<proteinExistence type="predicted"/>
<comment type="caution">
    <text evidence="2">The sequence shown here is derived from an EMBL/GenBank/DDBJ whole genome shotgun (WGS) entry which is preliminary data.</text>
</comment>